<dbReference type="AlphaFoldDB" id="A0A9P7YWU9"/>
<dbReference type="OrthoDB" id="10608340at2759"/>
<reference evidence="2" key="1">
    <citation type="journal article" date="2021" name="IMA Fungus">
        <title>Genomic characterization of three marine fungi, including Emericellopsis atlantica sp. nov. with signatures of a generalist lifestyle and marine biomass degradation.</title>
        <authorList>
            <person name="Hagestad O.C."/>
            <person name="Hou L."/>
            <person name="Andersen J.H."/>
            <person name="Hansen E.H."/>
            <person name="Altermark B."/>
            <person name="Li C."/>
            <person name="Kuhnert E."/>
            <person name="Cox R.J."/>
            <person name="Crous P.W."/>
            <person name="Spatafora J.W."/>
            <person name="Lail K."/>
            <person name="Amirebrahimi M."/>
            <person name="Lipzen A."/>
            <person name="Pangilinan J."/>
            <person name="Andreopoulos W."/>
            <person name="Hayes R.D."/>
            <person name="Ng V."/>
            <person name="Grigoriev I.V."/>
            <person name="Jackson S.A."/>
            <person name="Sutton T.D.S."/>
            <person name="Dobson A.D.W."/>
            <person name="Rama T."/>
        </authorList>
    </citation>
    <scope>NUCLEOTIDE SEQUENCE</scope>
    <source>
        <strain evidence="2">TRa3180A</strain>
    </source>
</reference>
<proteinExistence type="predicted"/>
<feature type="compositionally biased region" description="Polar residues" evidence="1">
    <location>
        <begin position="223"/>
        <end position="239"/>
    </location>
</feature>
<sequence length="347" mass="38552">MPMSLPVESLGKVFTIDINYTMTQQPICEAGFEFPPTRMDLAKTFHQVPFHGRSLVHREPDQDSAKGVLASYFKRRPLELSCPSMITDSFLSISENFPDEISADLTSTDGWDSYFGPTTSNNPRPPSFCLHLATRPQIHGQTSYEKCNIAFCDLSKLSIDSPSEASLVQKNSHDSSPSHPRPRTHRSQTQVSSPTAPPSAPQYHISWQSEPEKRVFRPGRPRANTTPSRPPATSKSTCITPNFHQSSDPSPLHIKNTHTPSFAPMLPALPPLYLANEKSYFDFDDDEESPRAKLARVLRIHGRANTAGVATPDRDGKGSVSDSPKRKFRKRMSNANQTIKGVLGIKK</sequence>
<evidence type="ECO:0000313" key="3">
    <source>
        <dbReference type="Proteomes" id="UP000887226"/>
    </source>
</evidence>
<comment type="caution">
    <text evidence="2">The sequence shown here is derived from an EMBL/GenBank/DDBJ whole genome shotgun (WGS) entry which is preliminary data.</text>
</comment>
<name>A0A9P7YWU9_9HELO</name>
<dbReference type="EMBL" id="MU254359">
    <property type="protein sequence ID" value="KAG9240725.1"/>
    <property type="molecule type" value="Genomic_DNA"/>
</dbReference>
<dbReference type="Proteomes" id="UP000887226">
    <property type="component" value="Unassembled WGS sequence"/>
</dbReference>
<protein>
    <submittedName>
        <fullName evidence="2">Uncharacterized protein</fullName>
    </submittedName>
</protein>
<accession>A0A9P7YWU9</accession>
<feature type="region of interest" description="Disordered" evidence="1">
    <location>
        <begin position="305"/>
        <end position="347"/>
    </location>
</feature>
<evidence type="ECO:0000256" key="1">
    <source>
        <dbReference type="SAM" id="MobiDB-lite"/>
    </source>
</evidence>
<feature type="region of interest" description="Disordered" evidence="1">
    <location>
        <begin position="163"/>
        <end position="239"/>
    </location>
</feature>
<evidence type="ECO:0000313" key="2">
    <source>
        <dbReference type="EMBL" id="KAG9240725.1"/>
    </source>
</evidence>
<organism evidence="2 3">
    <name type="scientific">Calycina marina</name>
    <dbReference type="NCBI Taxonomy" id="1763456"/>
    <lineage>
        <taxon>Eukaryota</taxon>
        <taxon>Fungi</taxon>
        <taxon>Dikarya</taxon>
        <taxon>Ascomycota</taxon>
        <taxon>Pezizomycotina</taxon>
        <taxon>Leotiomycetes</taxon>
        <taxon>Helotiales</taxon>
        <taxon>Pezizellaceae</taxon>
        <taxon>Calycina</taxon>
    </lineage>
</organism>
<gene>
    <name evidence="2" type="ORF">BJ878DRAFT_545950</name>
</gene>
<keyword evidence="3" id="KW-1185">Reference proteome</keyword>